<reference evidence="1 2" key="1">
    <citation type="submission" date="2018-10" db="EMBL/GenBank/DDBJ databases">
        <title>Kocuria tytonicola, new bacteria from the preen glands of American barn owls (Tyto furcata).</title>
        <authorList>
            <person name="Braun M.S."/>
            <person name="Wang E."/>
            <person name="Zimmermann S."/>
            <person name="Boutin S."/>
            <person name="Wagner H."/>
            <person name="Wink M."/>
        </authorList>
    </citation>
    <scope>NUCLEOTIDE SEQUENCE [LARGE SCALE GENOMIC DNA]</scope>
    <source>
        <strain evidence="1 2">473</strain>
    </source>
</reference>
<evidence type="ECO:0000313" key="2">
    <source>
        <dbReference type="Proteomes" id="UP000277871"/>
    </source>
</evidence>
<organism evidence="1 2">
    <name type="scientific">Kocuria tytonicola</name>
    <dbReference type="NCBI Taxonomy" id="2055946"/>
    <lineage>
        <taxon>Bacteria</taxon>
        <taxon>Bacillati</taxon>
        <taxon>Actinomycetota</taxon>
        <taxon>Actinomycetes</taxon>
        <taxon>Micrococcales</taxon>
        <taxon>Micrococcaceae</taxon>
        <taxon>Kocuria</taxon>
    </lineage>
</organism>
<dbReference type="RefSeq" id="WP_121864394.1">
    <property type="nucleotide sequence ID" value="NZ_RDEX01000001.1"/>
</dbReference>
<protein>
    <submittedName>
        <fullName evidence="1">Uncharacterized protein</fullName>
    </submittedName>
</protein>
<sequence length="340" mass="35370">MSGFADHAVTATLTRPLRGTDLPETFRVLRGELGAPHLSAVPLLPERGPHAELAARTCAVLEELHADRQPHGWRVSGVPGDDSRRARALLAGDLNMIADVLGAESGADTGPVVVSLLGPVSLAATVHVRNGEKLQSDPGARRDLTQSWCAGMPGLRAALRRNTDGRGTVLVLHEPELDRVLGGRIPTASGYRTLRALPRHEVRTALTEAVRAARSAGAVAVALDAGPADPRWARDVGADATVLPVPDGPTAQWEPLAALHEAGVGLCFDSAAVTGRTPVRAGVERIVRPWSELGMDPAALLGTGLAPSAEISGLTPPELPAALARVTQLCGALTDVCNEA</sequence>
<dbReference type="EMBL" id="RDEX01000001">
    <property type="protein sequence ID" value="RLY94601.1"/>
    <property type="molecule type" value="Genomic_DNA"/>
</dbReference>
<evidence type="ECO:0000313" key="1">
    <source>
        <dbReference type="EMBL" id="RLY94601.1"/>
    </source>
</evidence>
<keyword evidence="2" id="KW-1185">Reference proteome</keyword>
<comment type="caution">
    <text evidence="1">The sequence shown here is derived from an EMBL/GenBank/DDBJ whole genome shotgun (WGS) entry which is preliminary data.</text>
</comment>
<dbReference type="AlphaFoldDB" id="A0A3L9L7Q3"/>
<proteinExistence type="predicted"/>
<dbReference type="SUPFAM" id="SSF51726">
    <property type="entry name" value="UROD/MetE-like"/>
    <property type="match status" value="1"/>
</dbReference>
<dbReference type="Proteomes" id="UP000277871">
    <property type="component" value="Unassembled WGS sequence"/>
</dbReference>
<name>A0A3L9L7Q3_9MICC</name>
<dbReference type="InterPro" id="IPR038071">
    <property type="entry name" value="UROD/MetE-like_sf"/>
</dbReference>
<accession>A0A3L9L7Q3</accession>
<gene>
    <name evidence="1" type="ORF">EAE32_05400</name>
</gene>